<proteinExistence type="predicted"/>
<feature type="transmembrane region" description="Helical" evidence="1">
    <location>
        <begin position="112"/>
        <end position="131"/>
    </location>
</feature>
<keyword evidence="1" id="KW-0812">Transmembrane</keyword>
<evidence type="ECO:0000313" key="2">
    <source>
        <dbReference type="EMBL" id="KAL0950051.1"/>
    </source>
</evidence>
<protein>
    <recommendedName>
        <fullName evidence="4">Antifreeze protein</fullName>
    </recommendedName>
</protein>
<keyword evidence="1" id="KW-0472">Membrane</keyword>
<accession>A0ABR3J3P3</accession>
<evidence type="ECO:0008006" key="4">
    <source>
        <dbReference type="Google" id="ProtNLM"/>
    </source>
</evidence>
<gene>
    <name evidence="2" type="ORF">HGRIS_010059</name>
</gene>
<name>A0ABR3J3P3_9AGAR</name>
<reference evidence="3" key="1">
    <citation type="submission" date="2024-06" db="EMBL/GenBank/DDBJ databases">
        <title>Multi-omics analyses provide insights into the biosynthesis of the anticancer antibiotic pleurotin in Hohenbuehelia grisea.</title>
        <authorList>
            <person name="Weaver J.A."/>
            <person name="Alberti F."/>
        </authorList>
    </citation>
    <scope>NUCLEOTIDE SEQUENCE [LARGE SCALE GENOMIC DNA]</scope>
    <source>
        <strain evidence="3">T-177</strain>
    </source>
</reference>
<evidence type="ECO:0000313" key="3">
    <source>
        <dbReference type="Proteomes" id="UP001556367"/>
    </source>
</evidence>
<keyword evidence="1" id="KW-1133">Transmembrane helix</keyword>
<dbReference type="Proteomes" id="UP001556367">
    <property type="component" value="Unassembled WGS sequence"/>
</dbReference>
<organism evidence="2 3">
    <name type="scientific">Hohenbuehelia grisea</name>
    <dbReference type="NCBI Taxonomy" id="104357"/>
    <lineage>
        <taxon>Eukaryota</taxon>
        <taxon>Fungi</taxon>
        <taxon>Dikarya</taxon>
        <taxon>Basidiomycota</taxon>
        <taxon>Agaricomycotina</taxon>
        <taxon>Agaricomycetes</taxon>
        <taxon>Agaricomycetidae</taxon>
        <taxon>Agaricales</taxon>
        <taxon>Pleurotineae</taxon>
        <taxon>Pleurotaceae</taxon>
        <taxon>Hohenbuehelia</taxon>
    </lineage>
</organism>
<dbReference type="EMBL" id="JASNQZ010000012">
    <property type="protein sequence ID" value="KAL0950051.1"/>
    <property type="molecule type" value="Genomic_DNA"/>
</dbReference>
<sequence>MKPQPPMYIVAAHSPYSCGPHSWRFVRETPRIRCALSTSFWRLWPLESRPIVPLRAVRRARPLLDCCLVPTIPCSRAVMPSDRPLVVFFIAVTLLLAAAPSFVQAARIPTTTTVLTVTAAAMVTTAAVALSTAMQMDVAIKVPPVAEIEAAAPLGRHAVVMEDVVVRIPTALLSMAKSDAAPTAKTVSLDTTRVSIRVTRNARTIITAVLLDRLVAGTPRELSSAALRAVVPSSSLQVVWLQAPR</sequence>
<keyword evidence="3" id="KW-1185">Reference proteome</keyword>
<feature type="transmembrane region" description="Helical" evidence="1">
    <location>
        <begin position="85"/>
        <end position="106"/>
    </location>
</feature>
<evidence type="ECO:0000256" key="1">
    <source>
        <dbReference type="SAM" id="Phobius"/>
    </source>
</evidence>
<comment type="caution">
    <text evidence="2">The sequence shown here is derived from an EMBL/GenBank/DDBJ whole genome shotgun (WGS) entry which is preliminary data.</text>
</comment>